<dbReference type="GO" id="GO:0004832">
    <property type="term" value="F:valine-tRNA ligase activity"/>
    <property type="evidence" value="ECO:0007669"/>
    <property type="project" value="UniProtKB-EC"/>
</dbReference>
<sequence length="558" mass="63230">MLAPPPNITGTLHLGHAMTISIQDMYARWYRMKGYSVNWIPGTDHAGISTQVVVEKQLQKEKNKKMGASMNWDQEYFTMDKSHSKVVEEAFIQLFNEGMIYRDTKMVNWCCELKSVISDIEVDRVELSQPTKIKLPGIKNQQTLGVMHEISYKVVDSDNSCIGNLVVGTTRPETVLGDMAIAVNSKDERYKVFVKFHGKYAVHLISGDLIPIIVDDILVNIDFGTGAVKVTPSHDIADYECALRHNLSLRQVIGLDGKVFCEIPSLSKYNGLTRWDARRQIVDHIKSIGAYIGNNIESKKAFKTSIALCSRSGDIIEPMLIPQWYLKMSNMSQNAMNLVKNKEIQILPDKFISQWNMWLENTQDWCISRQLWWGHQIPVYKVLPKSSNTVDTPSDINFKEFWVAANSEEKATEIALKKLENSYPRILSFDITISRDHDVLDTWFSSGLLPLTVFNNQSISRKSISLDNNKALSTLLETGNDILFFWVARMVMLCSHFSGVPPFSKVFLHSMIRDSMGRKMSKSLGNVIDPLSVINGTELSVLKENLNSSFLSDKELKA</sequence>
<evidence type="ECO:0000256" key="7">
    <source>
        <dbReference type="ARBA" id="ARBA00029936"/>
    </source>
</evidence>
<dbReference type="GO" id="GO:0005524">
    <property type="term" value="F:ATP binding"/>
    <property type="evidence" value="ECO:0007669"/>
    <property type="project" value="UniProtKB-KW"/>
</dbReference>
<dbReference type="InterPro" id="IPR001412">
    <property type="entry name" value="aa-tRNA-synth_I_CS"/>
</dbReference>
<dbReference type="Gene3D" id="3.40.50.620">
    <property type="entry name" value="HUPs"/>
    <property type="match status" value="2"/>
</dbReference>
<reference evidence="10 11" key="1">
    <citation type="journal article" date="2018" name="MBio">
        <title>Comparative Genomics Reveals the Core Gene Toolbox for the Fungus-Insect Symbiosis.</title>
        <authorList>
            <person name="Wang Y."/>
            <person name="Stata M."/>
            <person name="Wang W."/>
            <person name="Stajich J.E."/>
            <person name="White M.M."/>
            <person name="Moncalvo J.M."/>
        </authorList>
    </citation>
    <scope>NUCLEOTIDE SEQUENCE [LARGE SCALE GENOMIC DNA]</scope>
    <source>
        <strain evidence="10 11">SWE-8-4</strain>
    </source>
</reference>
<keyword evidence="11" id="KW-1185">Reference proteome</keyword>
<dbReference type="PROSITE" id="PS00178">
    <property type="entry name" value="AA_TRNA_LIGASE_I"/>
    <property type="match status" value="1"/>
</dbReference>
<dbReference type="InterPro" id="IPR002300">
    <property type="entry name" value="aa-tRNA-synth_Ia"/>
</dbReference>
<dbReference type="EC" id="6.1.1.9" evidence="1"/>
<keyword evidence="6 8" id="KW-0030">Aminoacyl-tRNA synthetase</keyword>
<evidence type="ECO:0000313" key="11">
    <source>
        <dbReference type="Proteomes" id="UP000245383"/>
    </source>
</evidence>
<dbReference type="InterPro" id="IPR002303">
    <property type="entry name" value="Valyl-tRNA_ligase"/>
</dbReference>
<evidence type="ECO:0000256" key="1">
    <source>
        <dbReference type="ARBA" id="ARBA00013169"/>
    </source>
</evidence>
<dbReference type="InterPro" id="IPR014729">
    <property type="entry name" value="Rossmann-like_a/b/a_fold"/>
</dbReference>
<gene>
    <name evidence="10" type="ORF">BB561_003517</name>
</gene>
<dbReference type="Gene3D" id="3.90.740.10">
    <property type="entry name" value="Valyl/Leucyl/Isoleucyl-tRNA synthetase, editing domain"/>
    <property type="match status" value="1"/>
</dbReference>
<comment type="caution">
    <text evidence="10">The sequence shown here is derived from an EMBL/GenBank/DDBJ whole genome shotgun (WGS) entry which is preliminary data.</text>
</comment>
<evidence type="ECO:0000256" key="3">
    <source>
        <dbReference type="ARBA" id="ARBA00022741"/>
    </source>
</evidence>
<dbReference type="PANTHER" id="PTHR11946">
    <property type="entry name" value="VALYL-TRNA SYNTHETASES"/>
    <property type="match status" value="1"/>
</dbReference>
<dbReference type="FunFam" id="3.40.50.620:FF:000457">
    <property type="entry name" value="Predicted protein"/>
    <property type="match status" value="1"/>
</dbReference>
<evidence type="ECO:0000256" key="5">
    <source>
        <dbReference type="ARBA" id="ARBA00022917"/>
    </source>
</evidence>
<dbReference type="Proteomes" id="UP000245383">
    <property type="component" value="Unassembled WGS sequence"/>
</dbReference>
<dbReference type="STRING" id="133385.A0A2T9YKV8"/>
<evidence type="ECO:0000256" key="8">
    <source>
        <dbReference type="RuleBase" id="RU363035"/>
    </source>
</evidence>
<dbReference type="OrthoDB" id="629407at2759"/>
<accession>A0A2T9YKV8</accession>
<feature type="domain" description="Aminoacyl-tRNA synthetase class Ia" evidence="9">
    <location>
        <begin position="58"/>
        <end position="541"/>
    </location>
</feature>
<dbReference type="AlphaFoldDB" id="A0A2T9YKV8"/>
<evidence type="ECO:0000259" key="9">
    <source>
        <dbReference type="Pfam" id="PF00133"/>
    </source>
</evidence>
<dbReference type="GO" id="GO:0005829">
    <property type="term" value="C:cytosol"/>
    <property type="evidence" value="ECO:0007669"/>
    <property type="project" value="TreeGrafter"/>
</dbReference>
<dbReference type="GO" id="GO:0006438">
    <property type="term" value="P:valyl-tRNA aminoacylation"/>
    <property type="evidence" value="ECO:0007669"/>
    <property type="project" value="InterPro"/>
</dbReference>
<dbReference type="GO" id="GO:0002161">
    <property type="term" value="F:aminoacyl-tRNA deacylase activity"/>
    <property type="evidence" value="ECO:0007669"/>
    <property type="project" value="InterPro"/>
</dbReference>
<dbReference type="SUPFAM" id="SSF50677">
    <property type="entry name" value="ValRS/IleRS/LeuRS editing domain"/>
    <property type="match status" value="1"/>
</dbReference>
<dbReference type="PRINTS" id="PR00986">
    <property type="entry name" value="TRNASYNTHVAL"/>
</dbReference>
<keyword evidence="4 8" id="KW-0067">ATP-binding</keyword>
<dbReference type="PANTHER" id="PTHR11946:SF57">
    <property type="entry name" value="VALINE--TRNA LIGASE, MITOCHONDRIAL-RELATED"/>
    <property type="match status" value="1"/>
</dbReference>
<evidence type="ECO:0000256" key="6">
    <source>
        <dbReference type="ARBA" id="ARBA00023146"/>
    </source>
</evidence>
<evidence type="ECO:0000256" key="4">
    <source>
        <dbReference type="ARBA" id="ARBA00022840"/>
    </source>
</evidence>
<keyword evidence="2 8" id="KW-0436">Ligase</keyword>
<proteinExistence type="inferred from homology"/>
<dbReference type="EMBL" id="MBFR01000143">
    <property type="protein sequence ID" value="PVU92971.1"/>
    <property type="molecule type" value="Genomic_DNA"/>
</dbReference>
<evidence type="ECO:0000256" key="2">
    <source>
        <dbReference type="ARBA" id="ARBA00022598"/>
    </source>
</evidence>
<name>A0A2T9YKV8_9FUNG</name>
<dbReference type="Pfam" id="PF00133">
    <property type="entry name" value="tRNA-synt_1"/>
    <property type="match status" value="1"/>
</dbReference>
<comment type="similarity">
    <text evidence="8">Belongs to the class-I aminoacyl-tRNA synthetase family.</text>
</comment>
<dbReference type="InterPro" id="IPR009008">
    <property type="entry name" value="Val/Leu/Ile-tRNA-synth_edit"/>
</dbReference>
<protein>
    <recommendedName>
        <fullName evidence="1">valine--tRNA ligase</fullName>
        <ecNumber evidence="1">6.1.1.9</ecNumber>
    </recommendedName>
    <alternativeName>
        <fullName evidence="7">Valyl-tRNA synthetase</fullName>
    </alternativeName>
</protein>
<keyword evidence="3 8" id="KW-0547">Nucleotide-binding</keyword>
<keyword evidence="5 8" id="KW-0648">Protein biosynthesis</keyword>
<evidence type="ECO:0000313" key="10">
    <source>
        <dbReference type="EMBL" id="PVU92971.1"/>
    </source>
</evidence>
<dbReference type="SUPFAM" id="SSF52374">
    <property type="entry name" value="Nucleotidylyl transferase"/>
    <property type="match status" value="1"/>
</dbReference>
<organism evidence="10 11">
    <name type="scientific">Smittium simulii</name>
    <dbReference type="NCBI Taxonomy" id="133385"/>
    <lineage>
        <taxon>Eukaryota</taxon>
        <taxon>Fungi</taxon>
        <taxon>Fungi incertae sedis</taxon>
        <taxon>Zoopagomycota</taxon>
        <taxon>Kickxellomycotina</taxon>
        <taxon>Harpellomycetes</taxon>
        <taxon>Harpellales</taxon>
        <taxon>Legeriomycetaceae</taxon>
        <taxon>Smittium</taxon>
    </lineage>
</organism>